<dbReference type="Gene3D" id="3.30.1150.10">
    <property type="match status" value="1"/>
</dbReference>
<dbReference type="PRINTS" id="PR01374">
    <property type="entry name" value="TONBPROTEIN"/>
</dbReference>
<accession>A0ABP9EG75</accession>
<dbReference type="Pfam" id="PF03544">
    <property type="entry name" value="TonB_C"/>
    <property type="match status" value="1"/>
</dbReference>
<evidence type="ECO:0000256" key="3">
    <source>
        <dbReference type="ARBA" id="ARBA00022448"/>
    </source>
</evidence>
<keyword evidence="9" id="KW-0472">Membrane</keyword>
<comment type="similarity">
    <text evidence="2 10">Belongs to the TonB family.</text>
</comment>
<dbReference type="PANTHER" id="PTHR33446">
    <property type="entry name" value="PROTEIN TONB-RELATED"/>
    <property type="match status" value="1"/>
</dbReference>
<evidence type="ECO:0000256" key="4">
    <source>
        <dbReference type="ARBA" id="ARBA00022475"/>
    </source>
</evidence>
<proteinExistence type="inferred from homology"/>
<keyword evidence="6" id="KW-0812">Transmembrane</keyword>
<comment type="subcellular location">
    <subcellularLocation>
        <location evidence="1 10">Cell inner membrane</location>
        <topology evidence="1 10">Single-pass membrane protein</topology>
        <orientation evidence="1 10">Periplasmic side</orientation>
    </subcellularLocation>
</comment>
<evidence type="ECO:0000256" key="5">
    <source>
        <dbReference type="ARBA" id="ARBA00022519"/>
    </source>
</evidence>
<keyword evidence="3 10" id="KW-0813">Transport</keyword>
<evidence type="ECO:0000256" key="2">
    <source>
        <dbReference type="ARBA" id="ARBA00006555"/>
    </source>
</evidence>
<feature type="domain" description="TonB C-terminal" evidence="11">
    <location>
        <begin position="112"/>
        <end position="202"/>
    </location>
</feature>
<organism evidence="12 13">
    <name type="scientific">Ferrimonas pelagia</name>
    <dbReference type="NCBI Taxonomy" id="1177826"/>
    <lineage>
        <taxon>Bacteria</taxon>
        <taxon>Pseudomonadati</taxon>
        <taxon>Pseudomonadota</taxon>
        <taxon>Gammaproteobacteria</taxon>
        <taxon>Alteromonadales</taxon>
        <taxon>Ferrimonadaceae</taxon>
        <taxon>Ferrimonas</taxon>
    </lineage>
</organism>
<name>A0ABP9EG75_9GAMM</name>
<gene>
    <name evidence="12" type="ORF">GCM10023333_06630</name>
</gene>
<keyword evidence="4 10" id="KW-1003">Cell membrane</keyword>
<evidence type="ECO:0000256" key="6">
    <source>
        <dbReference type="ARBA" id="ARBA00022692"/>
    </source>
</evidence>
<keyword evidence="8" id="KW-1133">Transmembrane helix</keyword>
<protein>
    <recommendedName>
        <fullName evidence="10">Protein TonB</fullName>
    </recommendedName>
</protein>
<dbReference type="InterPro" id="IPR037682">
    <property type="entry name" value="TonB_C"/>
</dbReference>
<dbReference type="InterPro" id="IPR006260">
    <property type="entry name" value="TonB/TolA_C"/>
</dbReference>
<dbReference type="SUPFAM" id="SSF74653">
    <property type="entry name" value="TolA/TonB C-terminal domain"/>
    <property type="match status" value="1"/>
</dbReference>
<keyword evidence="10" id="KW-0735">Signal-anchor</keyword>
<dbReference type="RefSeq" id="WP_345333395.1">
    <property type="nucleotide sequence ID" value="NZ_BAABJZ010000007.1"/>
</dbReference>
<dbReference type="Proteomes" id="UP001499988">
    <property type="component" value="Unassembled WGS sequence"/>
</dbReference>
<evidence type="ECO:0000259" key="11">
    <source>
        <dbReference type="PROSITE" id="PS52015"/>
    </source>
</evidence>
<evidence type="ECO:0000256" key="7">
    <source>
        <dbReference type="ARBA" id="ARBA00022927"/>
    </source>
</evidence>
<dbReference type="EMBL" id="BAABJZ010000007">
    <property type="protein sequence ID" value="GAA4876039.1"/>
    <property type="molecule type" value="Genomic_DNA"/>
</dbReference>
<evidence type="ECO:0000313" key="13">
    <source>
        <dbReference type="Proteomes" id="UP001499988"/>
    </source>
</evidence>
<dbReference type="PROSITE" id="PS52015">
    <property type="entry name" value="TONB_CTD"/>
    <property type="match status" value="1"/>
</dbReference>
<keyword evidence="5 10" id="KW-0997">Cell inner membrane</keyword>
<dbReference type="InterPro" id="IPR051045">
    <property type="entry name" value="TonB-dependent_transducer"/>
</dbReference>
<keyword evidence="7 10" id="KW-0653">Protein transport</keyword>
<keyword evidence="13" id="KW-1185">Reference proteome</keyword>
<dbReference type="NCBIfam" id="TIGR01352">
    <property type="entry name" value="tonB_Cterm"/>
    <property type="match status" value="1"/>
</dbReference>
<sequence>MPLLRLSLAVTLAVLLSLALPAWLNLNSTEIRAAAASTAPSVWLPPPAKKELVDDAPVELAPSAPEALASTEWLVPTAPAPSMAPLAISLAAPTLSASLLPSLGTALLDLTQVDEAPELLRYVAPRTPVVARSRRLPGKVELRLVVEADGTVSAAEVLSAEPEGIFESAALTAAQQWRFKPAQLNGGPVSVYVDVPLSFSVN</sequence>
<comment type="caution">
    <text evidence="12">The sequence shown here is derived from an EMBL/GenBank/DDBJ whole genome shotgun (WGS) entry which is preliminary data.</text>
</comment>
<dbReference type="PANTHER" id="PTHR33446:SF2">
    <property type="entry name" value="PROTEIN TONB"/>
    <property type="match status" value="1"/>
</dbReference>
<dbReference type="InterPro" id="IPR003538">
    <property type="entry name" value="TonB"/>
</dbReference>
<evidence type="ECO:0000256" key="9">
    <source>
        <dbReference type="ARBA" id="ARBA00023136"/>
    </source>
</evidence>
<evidence type="ECO:0000256" key="10">
    <source>
        <dbReference type="RuleBase" id="RU362123"/>
    </source>
</evidence>
<evidence type="ECO:0000256" key="1">
    <source>
        <dbReference type="ARBA" id="ARBA00004383"/>
    </source>
</evidence>
<reference evidence="13" key="1">
    <citation type="journal article" date="2019" name="Int. J. Syst. Evol. Microbiol.">
        <title>The Global Catalogue of Microorganisms (GCM) 10K type strain sequencing project: providing services to taxonomists for standard genome sequencing and annotation.</title>
        <authorList>
            <consortium name="The Broad Institute Genomics Platform"/>
            <consortium name="The Broad Institute Genome Sequencing Center for Infectious Disease"/>
            <person name="Wu L."/>
            <person name="Ma J."/>
        </authorList>
    </citation>
    <scope>NUCLEOTIDE SEQUENCE [LARGE SCALE GENOMIC DNA]</scope>
    <source>
        <strain evidence="13">JCM 18401</strain>
    </source>
</reference>
<evidence type="ECO:0000256" key="8">
    <source>
        <dbReference type="ARBA" id="ARBA00022989"/>
    </source>
</evidence>
<comment type="function">
    <text evidence="10">Interacts with outer membrane receptor proteins that carry out high-affinity binding and energy dependent uptake into the periplasmic space of specific substrates. It could act to transduce energy from the cytoplasmic membrane to specific energy-requiring processes in the outer membrane, resulting in the release into the periplasm of ligands bound by these outer membrane proteins.</text>
</comment>
<evidence type="ECO:0000313" key="12">
    <source>
        <dbReference type="EMBL" id="GAA4876039.1"/>
    </source>
</evidence>